<feature type="compositionally biased region" description="Basic and acidic residues" evidence="1">
    <location>
        <begin position="131"/>
        <end position="143"/>
    </location>
</feature>
<evidence type="ECO:0000313" key="2">
    <source>
        <dbReference type="EnsemblPlants" id="ONIVA04G16190.1"/>
    </source>
</evidence>
<sequence>MKSSITMCTARPSSHTSLIATILKGGGERLAVVGARSCRPAPTHLRATIDLLTPIQRQGEGGIGWPNLRCRCSQLEEFCRRAATKLKGRGDAGGGARRCRRAAPQSPHAVTVFLAPSSRSSAPSSDDEEEMAARRRVEGEGSR</sequence>
<accession>A0A0E0H2U6</accession>
<evidence type="ECO:0000256" key="1">
    <source>
        <dbReference type="SAM" id="MobiDB-lite"/>
    </source>
</evidence>
<keyword evidence="3" id="KW-1185">Reference proteome</keyword>
<feature type="compositionally biased region" description="Low complexity" evidence="1">
    <location>
        <begin position="115"/>
        <end position="124"/>
    </location>
</feature>
<dbReference type="Gramene" id="ONIVA04G16190.1">
    <property type="protein sequence ID" value="ONIVA04G16190.1"/>
    <property type="gene ID" value="ONIVA04G16190"/>
</dbReference>
<name>A0A0E0H2U6_ORYNI</name>
<reference evidence="2" key="2">
    <citation type="submission" date="2018-04" db="EMBL/GenBank/DDBJ databases">
        <title>OnivRS2 (Oryza nivara Reference Sequence Version 2).</title>
        <authorList>
            <person name="Zhang J."/>
            <person name="Kudrna D."/>
            <person name="Lee S."/>
            <person name="Talag J."/>
            <person name="Rajasekar S."/>
            <person name="Welchert J."/>
            <person name="Hsing Y.-I."/>
            <person name="Wing R.A."/>
        </authorList>
    </citation>
    <scope>NUCLEOTIDE SEQUENCE [LARGE SCALE GENOMIC DNA]</scope>
    <source>
        <strain evidence="2">SL10</strain>
    </source>
</reference>
<dbReference type="EnsemblPlants" id="ONIVA04G16190.1">
    <property type="protein sequence ID" value="ONIVA04G16190.1"/>
    <property type="gene ID" value="ONIVA04G16190"/>
</dbReference>
<dbReference type="Proteomes" id="UP000006591">
    <property type="component" value="Chromosome 4"/>
</dbReference>
<evidence type="ECO:0000313" key="3">
    <source>
        <dbReference type="Proteomes" id="UP000006591"/>
    </source>
</evidence>
<organism evidence="2">
    <name type="scientific">Oryza nivara</name>
    <name type="common">Indian wild rice</name>
    <name type="synonym">Oryza sativa f. spontanea</name>
    <dbReference type="NCBI Taxonomy" id="4536"/>
    <lineage>
        <taxon>Eukaryota</taxon>
        <taxon>Viridiplantae</taxon>
        <taxon>Streptophyta</taxon>
        <taxon>Embryophyta</taxon>
        <taxon>Tracheophyta</taxon>
        <taxon>Spermatophyta</taxon>
        <taxon>Magnoliopsida</taxon>
        <taxon>Liliopsida</taxon>
        <taxon>Poales</taxon>
        <taxon>Poaceae</taxon>
        <taxon>BOP clade</taxon>
        <taxon>Oryzoideae</taxon>
        <taxon>Oryzeae</taxon>
        <taxon>Oryzinae</taxon>
        <taxon>Oryza</taxon>
    </lineage>
</organism>
<feature type="region of interest" description="Disordered" evidence="1">
    <location>
        <begin position="86"/>
        <end position="143"/>
    </location>
</feature>
<dbReference type="AlphaFoldDB" id="A0A0E0H2U6"/>
<protein>
    <submittedName>
        <fullName evidence="2">Uncharacterized protein</fullName>
    </submittedName>
</protein>
<proteinExistence type="predicted"/>
<reference evidence="2" key="1">
    <citation type="submission" date="2015-04" db="UniProtKB">
        <authorList>
            <consortium name="EnsemblPlants"/>
        </authorList>
    </citation>
    <scope>IDENTIFICATION</scope>
    <source>
        <strain evidence="2">SL10</strain>
    </source>
</reference>
<dbReference type="HOGENOM" id="CLU_1809307_0_0_1"/>